<dbReference type="Proteomes" id="UP000756921">
    <property type="component" value="Unassembled WGS sequence"/>
</dbReference>
<evidence type="ECO:0000313" key="2">
    <source>
        <dbReference type="EMBL" id="KAF9738882.1"/>
    </source>
</evidence>
<dbReference type="EMBL" id="WJXW01000003">
    <property type="protein sequence ID" value="KAF9738882.1"/>
    <property type="molecule type" value="Genomic_DNA"/>
</dbReference>
<protein>
    <submittedName>
        <fullName evidence="2">Uncharacterized protein</fullName>
    </submittedName>
</protein>
<dbReference type="OrthoDB" id="10396191at2759"/>
<gene>
    <name evidence="2" type="ORF">PMIN01_04165</name>
</gene>
<accession>A0A9P6GNF6</accession>
<proteinExistence type="predicted"/>
<comment type="caution">
    <text evidence="2">The sequence shown here is derived from an EMBL/GenBank/DDBJ whole genome shotgun (WGS) entry which is preliminary data.</text>
</comment>
<keyword evidence="3" id="KW-1185">Reference proteome</keyword>
<name>A0A9P6GNF6_9PLEO</name>
<feature type="region of interest" description="Disordered" evidence="1">
    <location>
        <begin position="1"/>
        <end position="24"/>
    </location>
</feature>
<feature type="compositionally biased region" description="Polar residues" evidence="1">
    <location>
        <begin position="1"/>
        <end position="20"/>
    </location>
</feature>
<reference evidence="2" key="1">
    <citation type="journal article" date="2020" name="Mol. Plant Microbe Interact.">
        <title>Genome Sequence of the Biocontrol Agent Coniothyrium minitans strain Conio (IMI 134523).</title>
        <authorList>
            <person name="Patel D."/>
            <person name="Shittu T.A."/>
            <person name="Baroncelli R."/>
            <person name="Muthumeenakshi S."/>
            <person name="Osborne T.H."/>
            <person name="Janganan T.K."/>
            <person name="Sreenivasaprasad S."/>
        </authorList>
    </citation>
    <scope>NUCLEOTIDE SEQUENCE</scope>
    <source>
        <strain evidence="2">Conio</strain>
    </source>
</reference>
<organism evidence="2 3">
    <name type="scientific">Paraphaeosphaeria minitans</name>
    <dbReference type="NCBI Taxonomy" id="565426"/>
    <lineage>
        <taxon>Eukaryota</taxon>
        <taxon>Fungi</taxon>
        <taxon>Dikarya</taxon>
        <taxon>Ascomycota</taxon>
        <taxon>Pezizomycotina</taxon>
        <taxon>Dothideomycetes</taxon>
        <taxon>Pleosporomycetidae</taxon>
        <taxon>Pleosporales</taxon>
        <taxon>Massarineae</taxon>
        <taxon>Didymosphaeriaceae</taxon>
        <taxon>Paraphaeosphaeria</taxon>
    </lineage>
</organism>
<evidence type="ECO:0000256" key="1">
    <source>
        <dbReference type="SAM" id="MobiDB-lite"/>
    </source>
</evidence>
<sequence>MTCASTPSSPDLTGVVTSRTTTKRAESGLYANERCENFDSPYPGDRRPEDRKHFPVFLIGNWHCGLCFIFEKKDCQGKLTKMVGPNEMTEGYPAELITVLEYPMIETNDSLSYFCEPWGGSQSRGQLEYDR</sequence>
<dbReference type="AlphaFoldDB" id="A0A9P6GNF6"/>
<evidence type="ECO:0000313" key="3">
    <source>
        <dbReference type="Proteomes" id="UP000756921"/>
    </source>
</evidence>